<feature type="domain" description="Amine oxidase" evidence="1">
    <location>
        <begin position="15"/>
        <end position="283"/>
    </location>
</feature>
<dbReference type="InterPro" id="IPR002937">
    <property type="entry name" value="Amino_oxidase"/>
</dbReference>
<proteinExistence type="predicted"/>
<accession>A0ABW2D9I9</accession>
<protein>
    <submittedName>
        <fullName evidence="2">NAD(P)/FAD-dependent oxidoreductase</fullName>
    </submittedName>
</protein>
<dbReference type="InterPro" id="IPR050464">
    <property type="entry name" value="Zeta_carotene_desat/Oxidored"/>
</dbReference>
<dbReference type="Pfam" id="PF01593">
    <property type="entry name" value="Amino_oxidase"/>
    <property type="match status" value="1"/>
</dbReference>
<dbReference type="SUPFAM" id="SSF51905">
    <property type="entry name" value="FAD/NAD(P)-binding domain"/>
    <property type="match status" value="1"/>
</dbReference>
<dbReference type="Proteomes" id="UP001596470">
    <property type="component" value="Unassembled WGS sequence"/>
</dbReference>
<keyword evidence="3" id="KW-1185">Reference proteome</keyword>
<comment type="caution">
    <text evidence="2">The sequence shown here is derived from an EMBL/GenBank/DDBJ whole genome shotgun (WGS) entry which is preliminary data.</text>
</comment>
<dbReference type="EMBL" id="JBHSYS010000002">
    <property type="protein sequence ID" value="MFC6957586.1"/>
    <property type="molecule type" value="Genomic_DNA"/>
</dbReference>
<gene>
    <name evidence="2" type="ORF">ACFQS3_10315</name>
</gene>
<dbReference type="RefSeq" id="WP_382349421.1">
    <property type="nucleotide sequence ID" value="NZ_JBHMBP010000002.1"/>
</dbReference>
<evidence type="ECO:0000313" key="2">
    <source>
        <dbReference type="EMBL" id="MFC6957586.1"/>
    </source>
</evidence>
<dbReference type="Gene3D" id="3.50.50.60">
    <property type="entry name" value="FAD/NAD(P)-binding domain"/>
    <property type="match status" value="1"/>
</dbReference>
<evidence type="ECO:0000313" key="3">
    <source>
        <dbReference type="Proteomes" id="UP001596470"/>
    </source>
</evidence>
<reference evidence="3" key="1">
    <citation type="journal article" date="2019" name="Int. J. Syst. Evol. Microbiol.">
        <title>The Global Catalogue of Microorganisms (GCM) 10K type strain sequencing project: providing services to taxonomists for standard genome sequencing and annotation.</title>
        <authorList>
            <consortium name="The Broad Institute Genomics Platform"/>
            <consortium name="The Broad Institute Genome Sequencing Center for Infectious Disease"/>
            <person name="Wu L."/>
            <person name="Ma J."/>
        </authorList>
    </citation>
    <scope>NUCLEOTIDE SEQUENCE [LARGE SCALE GENOMIC DNA]</scope>
    <source>
        <strain evidence="3">KACC 12634</strain>
    </source>
</reference>
<dbReference type="PANTHER" id="PTHR42923:SF17">
    <property type="entry name" value="AMINE OXIDASE DOMAIN-CONTAINING PROTEIN"/>
    <property type="match status" value="1"/>
</dbReference>
<organism evidence="2 3">
    <name type="scientific">Glycomyces mayteni</name>
    <dbReference type="NCBI Taxonomy" id="543887"/>
    <lineage>
        <taxon>Bacteria</taxon>
        <taxon>Bacillati</taxon>
        <taxon>Actinomycetota</taxon>
        <taxon>Actinomycetes</taxon>
        <taxon>Glycomycetales</taxon>
        <taxon>Glycomycetaceae</taxon>
        <taxon>Glycomyces</taxon>
    </lineage>
</organism>
<dbReference type="PANTHER" id="PTHR42923">
    <property type="entry name" value="PROTOPORPHYRINOGEN OXIDASE"/>
    <property type="match status" value="1"/>
</dbReference>
<sequence length="421" mass="45193">MSTRSRTVAVVGSGVAGLTAAHLLQRTADVTVYEADDRLGGHAHTHDVRLGDRSVAVDSGFIVHNRRTYPLLCRLFDELGVTTRPTEMSMSVQCLECGLEYCGARGASGLFARAANAADPRFWSLLAQVPRFHARARRLLADPGETEPTLGEFLAAGRFGAHFTNHFVVPLVSAVWSCGPHLVADYPARYLFAFLDNHGLLSVTGSPTWRTVQGGSRTYVELIAKRLNAVRTGAPVAAVRRHSDGATVTLASGETAEHDAVVIATHPDQALRLLADPTGAETEILGAITYSRNRTVLHTDPSPLPRRERARGSWNYLLPSCRPGPGAVEVSYDLRRLQGLDTDADVVATLGDAARIDPDRVIAAMTYEHPIYTPAALAAQQRLGELNTGRTAYAGAYHGWGFHEDGCRAGVAAAASLGATW</sequence>
<evidence type="ECO:0000259" key="1">
    <source>
        <dbReference type="Pfam" id="PF01593"/>
    </source>
</evidence>
<name>A0ABW2D9I9_9ACTN</name>
<dbReference type="Gene3D" id="3.90.660.20">
    <property type="entry name" value="Protoporphyrinogen oxidase, mitochondrial, domain 2"/>
    <property type="match status" value="1"/>
</dbReference>
<dbReference type="InterPro" id="IPR036188">
    <property type="entry name" value="FAD/NAD-bd_sf"/>
</dbReference>
<dbReference type="Gene3D" id="1.10.3110.10">
    <property type="entry name" value="protoporphyrinogen ix oxidase, domain 3"/>
    <property type="match status" value="1"/>
</dbReference>